<organism evidence="3 4">
    <name type="scientific">Actinomyces howellii</name>
    <dbReference type="NCBI Taxonomy" id="52771"/>
    <lineage>
        <taxon>Bacteria</taxon>
        <taxon>Bacillati</taxon>
        <taxon>Actinomycetota</taxon>
        <taxon>Actinomycetes</taxon>
        <taxon>Actinomycetales</taxon>
        <taxon>Actinomycetaceae</taxon>
        <taxon>Actinomyces</taxon>
    </lineage>
</organism>
<dbReference type="InterPro" id="IPR029044">
    <property type="entry name" value="Nucleotide-diphossugar_trans"/>
</dbReference>
<protein>
    <submittedName>
        <fullName evidence="3">Hyaluronan synthase</fullName>
        <ecNumber evidence="3">2.4.1.212</ecNumber>
    </submittedName>
</protein>
<keyword evidence="3" id="KW-0808">Transferase</keyword>
<evidence type="ECO:0000313" key="4">
    <source>
        <dbReference type="Proteomes" id="UP000266895"/>
    </source>
</evidence>
<dbReference type="Proteomes" id="UP000266895">
    <property type="component" value="Chromosome"/>
</dbReference>
<proteinExistence type="predicted"/>
<evidence type="ECO:0000256" key="1">
    <source>
        <dbReference type="SAM" id="MobiDB-lite"/>
    </source>
</evidence>
<dbReference type="Gene3D" id="3.90.550.10">
    <property type="entry name" value="Spore Coat Polysaccharide Biosynthesis Protein SpsA, Chain A"/>
    <property type="match status" value="1"/>
</dbReference>
<name>A0A3S4V3J1_9ACTO</name>
<feature type="domain" description="Glycosyltransferase 2-like" evidence="2">
    <location>
        <begin position="27"/>
        <end position="163"/>
    </location>
</feature>
<dbReference type="EC" id="2.4.1.212" evidence="3"/>
<dbReference type="InterPro" id="IPR001173">
    <property type="entry name" value="Glyco_trans_2-like"/>
</dbReference>
<keyword evidence="4" id="KW-1185">Reference proteome</keyword>
<evidence type="ECO:0000313" key="3">
    <source>
        <dbReference type="EMBL" id="VEG26439.1"/>
    </source>
</evidence>
<reference evidence="3 4" key="1">
    <citation type="submission" date="2018-12" db="EMBL/GenBank/DDBJ databases">
        <authorList>
            <consortium name="Pathogen Informatics"/>
        </authorList>
    </citation>
    <scope>NUCLEOTIDE SEQUENCE [LARGE SCALE GENOMIC DNA]</scope>
    <source>
        <strain evidence="3 4">NCTC11636</strain>
    </source>
</reference>
<gene>
    <name evidence="3" type="primary">hyaD_1</name>
    <name evidence="3" type="ORF">NCTC11636_00526</name>
</gene>
<dbReference type="AlphaFoldDB" id="A0A3S4V3J1"/>
<feature type="region of interest" description="Disordered" evidence="1">
    <location>
        <begin position="1"/>
        <end position="23"/>
    </location>
</feature>
<dbReference type="KEGG" id="ahw:NCTC11636_00526"/>
<dbReference type="OrthoDB" id="9802649at2"/>
<keyword evidence="3" id="KW-0328">Glycosyltransferase</keyword>
<dbReference type="RefSeq" id="WP_126381736.1">
    <property type="nucleotide sequence ID" value="NZ_LR134350.1"/>
</dbReference>
<evidence type="ECO:0000259" key="2">
    <source>
        <dbReference type="Pfam" id="PF00535"/>
    </source>
</evidence>
<dbReference type="Pfam" id="PF00535">
    <property type="entry name" value="Glycos_transf_2"/>
    <property type="match status" value="1"/>
</dbReference>
<dbReference type="PANTHER" id="PTHR22916:SF3">
    <property type="entry name" value="UDP-GLCNAC:BETAGAL BETA-1,3-N-ACETYLGLUCOSAMINYLTRANSFERASE-LIKE PROTEIN 1"/>
    <property type="match status" value="1"/>
</dbReference>
<dbReference type="EMBL" id="LR134350">
    <property type="protein sequence ID" value="VEG26439.1"/>
    <property type="molecule type" value="Genomic_DNA"/>
</dbReference>
<dbReference type="PANTHER" id="PTHR22916">
    <property type="entry name" value="GLYCOSYLTRANSFERASE"/>
    <property type="match status" value="1"/>
</dbReference>
<sequence length="275" mass="30940">MTDVDMTTASSPGRSRERSPGAPPLVSVVIASFNSEQHITETLSSVLSQTMSDLEVLVVDDASQDRTRSITEAVARTDSRVRTFTQPVNRGAALARNRGLANATGRYIAYLDSDDLWMPDKLERQIAFMSATGAGACFTSYETIEDDGTHRNYVRVPPTMGYRDFLKNTVTCSHTILIDTEVIDRGLLVMPDLRRGQDAATWLQVMRAGHRLHGLDEYLARYRKTPGSLSSNKVKAVRRTWNLYRNVERIPTLDAAYLLSWQLFNAARRRRRGLR</sequence>
<accession>A0A3S4V3J1</accession>
<dbReference type="CDD" id="cd00761">
    <property type="entry name" value="Glyco_tranf_GTA_type"/>
    <property type="match status" value="1"/>
</dbReference>
<dbReference type="SUPFAM" id="SSF53448">
    <property type="entry name" value="Nucleotide-diphospho-sugar transferases"/>
    <property type="match status" value="1"/>
</dbReference>
<dbReference type="GO" id="GO:0050501">
    <property type="term" value="F:hyaluronan synthase activity"/>
    <property type="evidence" value="ECO:0007669"/>
    <property type="project" value="UniProtKB-EC"/>
</dbReference>